<name>A0ACB9S1T4_9MYRT</name>
<keyword evidence="2" id="KW-1185">Reference proteome</keyword>
<proteinExistence type="predicted"/>
<comment type="caution">
    <text evidence="1">The sequence shown here is derived from an EMBL/GenBank/DDBJ whole genome shotgun (WGS) entry which is preliminary data.</text>
</comment>
<protein>
    <submittedName>
        <fullName evidence="1">Uncharacterized protein</fullName>
    </submittedName>
</protein>
<dbReference type="Proteomes" id="UP001057402">
    <property type="component" value="Chromosome 2"/>
</dbReference>
<organism evidence="1 2">
    <name type="scientific">Melastoma candidum</name>
    <dbReference type="NCBI Taxonomy" id="119954"/>
    <lineage>
        <taxon>Eukaryota</taxon>
        <taxon>Viridiplantae</taxon>
        <taxon>Streptophyta</taxon>
        <taxon>Embryophyta</taxon>
        <taxon>Tracheophyta</taxon>
        <taxon>Spermatophyta</taxon>
        <taxon>Magnoliopsida</taxon>
        <taxon>eudicotyledons</taxon>
        <taxon>Gunneridae</taxon>
        <taxon>Pentapetalae</taxon>
        <taxon>rosids</taxon>
        <taxon>malvids</taxon>
        <taxon>Myrtales</taxon>
        <taxon>Melastomataceae</taxon>
        <taxon>Melastomatoideae</taxon>
        <taxon>Melastomateae</taxon>
        <taxon>Melastoma</taxon>
    </lineage>
</organism>
<dbReference type="EMBL" id="CM042881">
    <property type="protein sequence ID" value="KAI4384905.1"/>
    <property type="molecule type" value="Genomic_DNA"/>
</dbReference>
<accession>A0ACB9S1T4</accession>
<sequence>MDYEEIKEFVRSEVPDWDDDVTSAARFKAFSGQRSDWEHKYVFWKELIVKVARRFGILAVNAAEVKEWFNRGGLTPLCIDHVLSLMYDEGDAIRKVDLRDPTIGPLAQIWGKVRRLLAKPASEPVLQDNLILISPLKDRSSQVIKELSENSWTSSCVITKRRLQEICGGIEEASVILSYLLGRSKVLYLSIRKKELIEGVKISLSSEAVPSITSLDCDILHLIWTTEKLQQQLDLIDQRHSKARSSAIASLKCGNKRIALKHVREMKLESENRAKCALLLTKVEQVLHGIYDAESARKVSDAVNAGARVTKAIMVDADEVERCVGELEEVFHSQKEVEKALESVSFAGIEDEDVEDELSELELLVRKEESSVKKGATVTKNQVEDSTSASLVDALLNLKLSDATKDIPRERVQTSGPSSGKGSSRSPVLDAGSV</sequence>
<evidence type="ECO:0000313" key="2">
    <source>
        <dbReference type="Proteomes" id="UP001057402"/>
    </source>
</evidence>
<gene>
    <name evidence="1" type="ORF">MLD38_002990</name>
</gene>
<reference evidence="2" key="1">
    <citation type="journal article" date="2023" name="Front. Plant Sci.">
        <title>Chromosomal-level genome assembly of Melastoma candidum provides insights into trichome evolution.</title>
        <authorList>
            <person name="Zhong Y."/>
            <person name="Wu W."/>
            <person name="Sun C."/>
            <person name="Zou P."/>
            <person name="Liu Y."/>
            <person name="Dai S."/>
            <person name="Zhou R."/>
        </authorList>
    </citation>
    <scope>NUCLEOTIDE SEQUENCE [LARGE SCALE GENOMIC DNA]</scope>
</reference>
<evidence type="ECO:0000313" key="1">
    <source>
        <dbReference type="EMBL" id="KAI4384905.1"/>
    </source>
</evidence>